<feature type="non-terminal residue" evidence="3">
    <location>
        <position position="1"/>
    </location>
</feature>
<accession>A0A2Z7D8Z9</accession>
<dbReference type="OrthoDB" id="1928574at2759"/>
<dbReference type="GO" id="GO:0009506">
    <property type="term" value="C:plasmodesma"/>
    <property type="evidence" value="ECO:0007669"/>
    <property type="project" value="UniProtKB-ARBA"/>
</dbReference>
<evidence type="ECO:0000256" key="1">
    <source>
        <dbReference type="ARBA" id="ARBA00022729"/>
    </source>
</evidence>
<dbReference type="SMART" id="SM00768">
    <property type="entry name" value="X8"/>
    <property type="match status" value="1"/>
</dbReference>
<feature type="domain" description="X8" evidence="2">
    <location>
        <begin position="1"/>
        <end position="79"/>
    </location>
</feature>
<evidence type="ECO:0000313" key="4">
    <source>
        <dbReference type="Proteomes" id="UP000250235"/>
    </source>
</evidence>
<dbReference type="InterPro" id="IPR044788">
    <property type="entry name" value="X8_dom_prot"/>
</dbReference>
<dbReference type="AlphaFoldDB" id="A0A2Z7D8Z9"/>
<organism evidence="3 4">
    <name type="scientific">Dorcoceras hygrometricum</name>
    <dbReference type="NCBI Taxonomy" id="472368"/>
    <lineage>
        <taxon>Eukaryota</taxon>
        <taxon>Viridiplantae</taxon>
        <taxon>Streptophyta</taxon>
        <taxon>Embryophyta</taxon>
        <taxon>Tracheophyta</taxon>
        <taxon>Spermatophyta</taxon>
        <taxon>Magnoliopsida</taxon>
        <taxon>eudicotyledons</taxon>
        <taxon>Gunneridae</taxon>
        <taxon>Pentapetalae</taxon>
        <taxon>asterids</taxon>
        <taxon>lamiids</taxon>
        <taxon>Lamiales</taxon>
        <taxon>Gesneriaceae</taxon>
        <taxon>Didymocarpoideae</taxon>
        <taxon>Trichosporeae</taxon>
        <taxon>Loxocarpinae</taxon>
        <taxon>Dorcoceras</taxon>
    </lineage>
</organism>
<evidence type="ECO:0000259" key="2">
    <source>
        <dbReference type="SMART" id="SM00768"/>
    </source>
</evidence>
<dbReference type="EMBL" id="KQ988422">
    <property type="protein sequence ID" value="KZV56029.1"/>
    <property type="molecule type" value="Genomic_DNA"/>
</dbReference>
<reference evidence="3 4" key="1">
    <citation type="journal article" date="2015" name="Proc. Natl. Acad. Sci. U.S.A.">
        <title>The resurrection genome of Boea hygrometrica: A blueprint for survival of dehydration.</title>
        <authorList>
            <person name="Xiao L."/>
            <person name="Yang G."/>
            <person name="Zhang L."/>
            <person name="Yang X."/>
            <person name="Zhao S."/>
            <person name="Ji Z."/>
            <person name="Zhou Q."/>
            <person name="Hu M."/>
            <person name="Wang Y."/>
            <person name="Chen M."/>
            <person name="Xu Y."/>
            <person name="Jin H."/>
            <person name="Xiao X."/>
            <person name="Hu G."/>
            <person name="Bao F."/>
            <person name="Hu Y."/>
            <person name="Wan P."/>
            <person name="Li L."/>
            <person name="Deng X."/>
            <person name="Kuang T."/>
            <person name="Xiang C."/>
            <person name="Zhu J.K."/>
            <person name="Oliver M.J."/>
            <person name="He Y."/>
        </authorList>
    </citation>
    <scope>NUCLEOTIDE SEQUENCE [LARGE SCALE GENOMIC DNA]</scope>
    <source>
        <strain evidence="4">cv. XS01</strain>
    </source>
</reference>
<evidence type="ECO:0000313" key="3">
    <source>
        <dbReference type="EMBL" id="KZV56029.1"/>
    </source>
</evidence>
<sequence>WCIPRPSTSDQMLMDNINYACTVVDCSVIQEGGACFYPSNLLNHASVAMNLYYQKQGRHSWNCDFKKSGVVVVTDPSEYPSATDTNGQQHTHHQ</sequence>
<keyword evidence="4" id="KW-1185">Reference proteome</keyword>
<proteinExistence type="predicted"/>
<dbReference type="Proteomes" id="UP000250235">
    <property type="component" value="Unassembled WGS sequence"/>
</dbReference>
<keyword evidence="1" id="KW-0732">Signal</keyword>
<dbReference type="PANTHER" id="PTHR31044">
    <property type="entry name" value="BETA-1,3 GLUCANASE"/>
    <property type="match status" value="1"/>
</dbReference>
<dbReference type="Gene3D" id="1.20.58.1040">
    <property type="match status" value="1"/>
</dbReference>
<dbReference type="Pfam" id="PF07983">
    <property type="entry name" value="X8"/>
    <property type="match status" value="1"/>
</dbReference>
<name>A0A2Z7D8Z9_9LAMI</name>
<gene>
    <name evidence="3" type="ORF">F511_12728</name>
</gene>
<protein>
    <submittedName>
        <fullName evidence="3">Major pollen allergen Ole e 10-like</fullName>
    </submittedName>
</protein>
<dbReference type="InterPro" id="IPR012946">
    <property type="entry name" value="X8"/>
</dbReference>
<dbReference type="PANTHER" id="PTHR31044:SF130">
    <property type="entry name" value="CARBOHYDRATE-BINDING X8 DOMAIN SUPERFAMILY PROTEIN"/>
    <property type="match status" value="1"/>
</dbReference>